<evidence type="ECO:0000313" key="2">
    <source>
        <dbReference type="Proteomes" id="UP000325516"/>
    </source>
</evidence>
<proteinExistence type="predicted"/>
<keyword evidence="1" id="KW-0540">Nuclease</keyword>
<keyword evidence="2" id="KW-1185">Reference proteome</keyword>
<name>A0A5J6L8A0_9MICO</name>
<accession>A0A5J6L8A0</accession>
<keyword evidence="1" id="KW-0378">Hydrolase</keyword>
<dbReference type="RefSeq" id="WP_150926932.1">
    <property type="nucleotide sequence ID" value="NZ_CP044232.1"/>
</dbReference>
<reference evidence="2" key="1">
    <citation type="submission" date="2019-09" db="EMBL/GenBank/DDBJ databases">
        <title>Mumia zhuanghuii sp. nov. isolated from the intestinal contents of plateau pika (Ochotona curzoniae) in the Qinghai-Tibet plateau of China.</title>
        <authorList>
            <person name="Tian Z."/>
        </authorList>
    </citation>
    <scope>NUCLEOTIDE SEQUENCE [LARGE SCALE GENOMIC DNA]</scope>
    <source>
        <strain evidence="2">L-031</strain>
    </source>
</reference>
<sequence length="235" mass="26150">MHGTSSTAPLDSQLLGQSLYTADAIRVGKAYPRQRNYHGYYWMASTGSHVWHESLLERDSLTWLDHTGDIVAVAAQPMMLTASDGTRHYPDFLALDASGVQTMYDVKPAARINESAKAQFEWTRHVCEAVGWNYKVLTERPDQERVNLAWLALFRQTPNHPGIEAEEEVLQAAAPGWTIQDAVDHMPAASTPAARSRVFHLLWTRSLLVDLGIHLRPSTPVQVNPSRKGNVDGIA</sequence>
<dbReference type="InterPro" id="IPR048000">
    <property type="entry name" value="TnsA-like"/>
</dbReference>
<dbReference type="AlphaFoldDB" id="A0A5J6L8A0"/>
<organism evidence="1 2">
    <name type="scientific">Microbacterium lushaniae</name>
    <dbReference type="NCBI Taxonomy" id="2614639"/>
    <lineage>
        <taxon>Bacteria</taxon>
        <taxon>Bacillati</taxon>
        <taxon>Actinomycetota</taxon>
        <taxon>Actinomycetes</taxon>
        <taxon>Micrococcales</taxon>
        <taxon>Microbacteriaceae</taxon>
        <taxon>Microbacterium</taxon>
    </lineage>
</organism>
<dbReference type="Proteomes" id="UP000325516">
    <property type="component" value="Chromosome"/>
</dbReference>
<keyword evidence="1" id="KW-0255">Endonuclease</keyword>
<dbReference type="GO" id="GO:0004519">
    <property type="term" value="F:endonuclease activity"/>
    <property type="evidence" value="ECO:0007669"/>
    <property type="project" value="UniProtKB-KW"/>
</dbReference>
<protein>
    <submittedName>
        <fullName evidence="1">TnsA-like heteromeric transposase endonuclease subunit</fullName>
    </submittedName>
</protein>
<dbReference type="EMBL" id="CP044232">
    <property type="protein sequence ID" value="QEW04636.1"/>
    <property type="molecule type" value="Genomic_DNA"/>
</dbReference>
<dbReference type="KEGG" id="mlz:F6J85_17125"/>
<gene>
    <name evidence="1" type="ORF">F6J85_17125</name>
</gene>
<dbReference type="NCBIfam" id="NF033179">
    <property type="entry name" value="TnsA_like_Actin"/>
    <property type="match status" value="1"/>
</dbReference>
<evidence type="ECO:0000313" key="1">
    <source>
        <dbReference type="EMBL" id="QEW04636.1"/>
    </source>
</evidence>